<evidence type="ECO:0000313" key="3">
    <source>
        <dbReference type="Proteomes" id="UP001634007"/>
    </source>
</evidence>
<sequence length="70" mass="8031">MLDVCWLEARGKFDVLKLSPVNFQAPWLDGTKQEHDENLREKPRGGLDRDHSRRSEHIRVLGGRDGGVHV</sequence>
<keyword evidence="3" id="KW-1185">Reference proteome</keyword>
<reference evidence="2 3" key="1">
    <citation type="submission" date="2024-11" db="EMBL/GenBank/DDBJ databases">
        <title>Chromosome-level genome assembly of Eucalyptus globulus Labill. provides insights into its genome evolution.</title>
        <authorList>
            <person name="Li X."/>
        </authorList>
    </citation>
    <scope>NUCLEOTIDE SEQUENCE [LARGE SCALE GENOMIC DNA]</scope>
    <source>
        <strain evidence="2">CL2024</strain>
        <tissue evidence="2">Fresh tender leaves</tissue>
    </source>
</reference>
<comment type="caution">
    <text evidence="2">The sequence shown here is derived from an EMBL/GenBank/DDBJ whole genome shotgun (WGS) entry which is preliminary data.</text>
</comment>
<name>A0ABD3KJU0_EUCGL</name>
<feature type="compositionally biased region" description="Basic and acidic residues" evidence="1">
    <location>
        <begin position="31"/>
        <end position="59"/>
    </location>
</feature>
<dbReference type="EMBL" id="JBJKBG010000005">
    <property type="protein sequence ID" value="KAL3739179.1"/>
    <property type="molecule type" value="Genomic_DNA"/>
</dbReference>
<feature type="region of interest" description="Disordered" evidence="1">
    <location>
        <begin position="29"/>
        <end position="70"/>
    </location>
</feature>
<dbReference type="AlphaFoldDB" id="A0ABD3KJU0"/>
<organism evidence="2 3">
    <name type="scientific">Eucalyptus globulus</name>
    <name type="common">Tasmanian blue gum</name>
    <dbReference type="NCBI Taxonomy" id="34317"/>
    <lineage>
        <taxon>Eukaryota</taxon>
        <taxon>Viridiplantae</taxon>
        <taxon>Streptophyta</taxon>
        <taxon>Embryophyta</taxon>
        <taxon>Tracheophyta</taxon>
        <taxon>Spermatophyta</taxon>
        <taxon>Magnoliopsida</taxon>
        <taxon>eudicotyledons</taxon>
        <taxon>Gunneridae</taxon>
        <taxon>Pentapetalae</taxon>
        <taxon>rosids</taxon>
        <taxon>malvids</taxon>
        <taxon>Myrtales</taxon>
        <taxon>Myrtaceae</taxon>
        <taxon>Myrtoideae</taxon>
        <taxon>Eucalypteae</taxon>
        <taxon>Eucalyptus</taxon>
    </lineage>
</organism>
<proteinExistence type="predicted"/>
<evidence type="ECO:0000256" key="1">
    <source>
        <dbReference type="SAM" id="MobiDB-lite"/>
    </source>
</evidence>
<gene>
    <name evidence="2" type="ORF">ACJRO7_020560</name>
</gene>
<evidence type="ECO:0000313" key="2">
    <source>
        <dbReference type="EMBL" id="KAL3739179.1"/>
    </source>
</evidence>
<accession>A0ABD3KJU0</accession>
<dbReference type="Proteomes" id="UP001634007">
    <property type="component" value="Unassembled WGS sequence"/>
</dbReference>
<protein>
    <submittedName>
        <fullName evidence="2">Uncharacterized protein</fullName>
    </submittedName>
</protein>